<dbReference type="OrthoDB" id="9795355at2"/>
<gene>
    <name evidence="1" type="ORF">GBZ86_15375</name>
</gene>
<dbReference type="Pfam" id="PF01263">
    <property type="entry name" value="Aldose_epim"/>
    <property type="match status" value="1"/>
</dbReference>
<protein>
    <submittedName>
        <fullName evidence="1">Aldose 1-epimerase family protein</fullName>
    </submittedName>
</protein>
<dbReference type="SUPFAM" id="SSF74650">
    <property type="entry name" value="Galactose mutarotase-like"/>
    <property type="match status" value="1"/>
</dbReference>
<comment type="caution">
    <text evidence="1">The sequence shown here is derived from an EMBL/GenBank/DDBJ whole genome shotgun (WGS) entry which is preliminary data.</text>
</comment>
<dbReference type="Proteomes" id="UP000430345">
    <property type="component" value="Unassembled WGS sequence"/>
</dbReference>
<dbReference type="InterPro" id="IPR011013">
    <property type="entry name" value="Gal_mutarotase_sf_dom"/>
</dbReference>
<dbReference type="CDD" id="cd09024">
    <property type="entry name" value="Aldose_epim_lacX"/>
    <property type="match status" value="1"/>
</dbReference>
<dbReference type="InterPro" id="IPR014718">
    <property type="entry name" value="GH-type_carb-bd"/>
</dbReference>
<name>A0A6I1MPW7_9CLOT</name>
<dbReference type="PANTHER" id="PTHR11122">
    <property type="entry name" value="APOSPORY-ASSOCIATED PROTEIN C-RELATED"/>
    <property type="match status" value="1"/>
</dbReference>
<accession>A0A6I1MPW7</accession>
<dbReference type="InterPro" id="IPR008183">
    <property type="entry name" value="Aldose_1/G6P_1-epimerase"/>
</dbReference>
<reference evidence="1 2" key="1">
    <citation type="submission" date="2019-10" db="EMBL/GenBank/DDBJ databases">
        <title>The Genome Sequence of Clostridium tarantellae Isolated from Fish Brain.</title>
        <authorList>
            <person name="Bano L."/>
            <person name="Kiel M."/>
            <person name="Sales G."/>
            <person name="Doxey A.C."/>
            <person name="Mansfield M.J."/>
            <person name="Schiavone M."/>
            <person name="Rossetto O."/>
            <person name="Pirazzini M."/>
            <person name="Dobrindt U."/>
            <person name="Montecucco C."/>
        </authorList>
    </citation>
    <scope>NUCLEOTIDE SEQUENCE [LARGE SCALE GENOMIC DNA]</scope>
    <source>
        <strain evidence="1 2">DSM 3997</strain>
    </source>
</reference>
<dbReference type="Gene3D" id="2.70.98.10">
    <property type="match status" value="1"/>
</dbReference>
<dbReference type="PANTHER" id="PTHR11122:SF13">
    <property type="entry name" value="GLUCOSE-6-PHOSPHATE 1-EPIMERASE"/>
    <property type="match status" value="1"/>
</dbReference>
<organism evidence="1 2">
    <name type="scientific">Clostridium tarantellae</name>
    <dbReference type="NCBI Taxonomy" id="39493"/>
    <lineage>
        <taxon>Bacteria</taxon>
        <taxon>Bacillati</taxon>
        <taxon>Bacillota</taxon>
        <taxon>Clostridia</taxon>
        <taxon>Eubacteriales</taxon>
        <taxon>Clostridiaceae</taxon>
        <taxon>Clostridium</taxon>
    </lineage>
</organism>
<evidence type="ECO:0000313" key="1">
    <source>
        <dbReference type="EMBL" id="MPQ45104.1"/>
    </source>
</evidence>
<evidence type="ECO:0000313" key="2">
    <source>
        <dbReference type="Proteomes" id="UP000430345"/>
    </source>
</evidence>
<dbReference type="GO" id="GO:0005975">
    <property type="term" value="P:carbohydrate metabolic process"/>
    <property type="evidence" value="ECO:0007669"/>
    <property type="project" value="InterPro"/>
</dbReference>
<dbReference type="InterPro" id="IPR037481">
    <property type="entry name" value="LacX"/>
</dbReference>
<dbReference type="AlphaFoldDB" id="A0A6I1MPW7"/>
<sequence length="292" mass="34243">MIYNLDNENLSISINNIGGELYSIKGKKEKIEFLWNGNKDFWKFRSPILFPIVGKVNDGKYFVEGQPFELPQHGLARIKEFKMIEKTINSITFELMYNEDTLKVYPYKFSLKIKYFIFNDSLNIKYTVENLDNKTINFSIGGHPAFMCPILPEEKFEDYYLEFEKNENANIMQINEFGYFTEQDIPYLKNEKFINFSPKGFTPDTLVFKNLKSSIINLKSKNHSKYIEFNFSNFPYLGIWTKSTGAPFVCIEPWFGHADFVNFKGEFKDKAGILTLPKNQIFSCDYTITIHQ</sequence>
<proteinExistence type="predicted"/>
<dbReference type="RefSeq" id="WP_152892117.1">
    <property type="nucleotide sequence ID" value="NZ_WHJC01000440.1"/>
</dbReference>
<keyword evidence="2" id="KW-1185">Reference proteome</keyword>
<dbReference type="GO" id="GO:0016853">
    <property type="term" value="F:isomerase activity"/>
    <property type="evidence" value="ECO:0007669"/>
    <property type="project" value="InterPro"/>
</dbReference>
<dbReference type="EMBL" id="WHJC01000440">
    <property type="protein sequence ID" value="MPQ45104.1"/>
    <property type="molecule type" value="Genomic_DNA"/>
</dbReference>
<dbReference type="GO" id="GO:0030246">
    <property type="term" value="F:carbohydrate binding"/>
    <property type="evidence" value="ECO:0007669"/>
    <property type="project" value="InterPro"/>
</dbReference>